<reference evidence="1" key="2">
    <citation type="journal article" date="2021" name="PeerJ">
        <title>Extensive microbial diversity within the chicken gut microbiome revealed by metagenomics and culture.</title>
        <authorList>
            <person name="Gilroy R."/>
            <person name="Ravi A."/>
            <person name="Getino M."/>
            <person name="Pursley I."/>
            <person name="Horton D.L."/>
            <person name="Alikhan N.F."/>
            <person name="Baker D."/>
            <person name="Gharbi K."/>
            <person name="Hall N."/>
            <person name="Watson M."/>
            <person name="Adriaenssens E.M."/>
            <person name="Foster-Nyarko E."/>
            <person name="Jarju S."/>
            <person name="Secka A."/>
            <person name="Antonio M."/>
            <person name="Oren A."/>
            <person name="Chaudhuri R.R."/>
            <person name="La Ragione R."/>
            <person name="Hildebrand F."/>
            <person name="Pallen M.J."/>
        </authorList>
    </citation>
    <scope>NUCLEOTIDE SEQUENCE</scope>
    <source>
        <strain evidence="1">ChiGjej2B2-12916</strain>
    </source>
</reference>
<dbReference type="Proteomes" id="UP000886879">
    <property type="component" value="Unassembled WGS sequence"/>
</dbReference>
<name>A0A9D0YQM2_9FIRM</name>
<dbReference type="InterPro" id="IPR006439">
    <property type="entry name" value="HAD-SF_hydro_IA"/>
</dbReference>
<dbReference type="NCBIfam" id="TIGR01509">
    <property type="entry name" value="HAD-SF-IA-v3"/>
    <property type="match status" value="1"/>
</dbReference>
<evidence type="ECO:0000313" key="2">
    <source>
        <dbReference type="Proteomes" id="UP000886879"/>
    </source>
</evidence>
<organism evidence="1 2">
    <name type="scientific">Candidatus Enterenecus faecium</name>
    <dbReference type="NCBI Taxonomy" id="2840780"/>
    <lineage>
        <taxon>Bacteria</taxon>
        <taxon>Bacillati</taxon>
        <taxon>Bacillota</taxon>
        <taxon>Clostridia</taxon>
        <taxon>Eubacteriales</taxon>
        <taxon>Candidatus Enterenecus</taxon>
    </lineage>
</organism>
<dbReference type="InterPro" id="IPR036412">
    <property type="entry name" value="HAD-like_sf"/>
</dbReference>
<gene>
    <name evidence="1" type="ORF">IAD31_02005</name>
</gene>
<dbReference type="CDD" id="cd07505">
    <property type="entry name" value="HAD_BPGM-like"/>
    <property type="match status" value="1"/>
</dbReference>
<dbReference type="Gene3D" id="3.40.50.1000">
    <property type="entry name" value="HAD superfamily/HAD-like"/>
    <property type="match status" value="1"/>
</dbReference>
<dbReference type="InterPro" id="IPR023214">
    <property type="entry name" value="HAD_sf"/>
</dbReference>
<dbReference type="EMBL" id="DVFO01000018">
    <property type="protein sequence ID" value="HIQ60356.1"/>
    <property type="molecule type" value="Genomic_DNA"/>
</dbReference>
<dbReference type="SFLD" id="SFLDG01129">
    <property type="entry name" value="C1.5:_HAD__Beta-PGM__Phosphata"/>
    <property type="match status" value="1"/>
</dbReference>
<dbReference type="AlphaFoldDB" id="A0A9D0YQM2"/>
<dbReference type="PANTHER" id="PTHR43434:SF3">
    <property type="entry name" value="GMP_IMP NUCLEOTIDASE YRFG"/>
    <property type="match status" value="1"/>
</dbReference>
<dbReference type="Pfam" id="PF13419">
    <property type="entry name" value="HAD_2"/>
    <property type="match status" value="1"/>
</dbReference>
<dbReference type="GO" id="GO:0008967">
    <property type="term" value="F:phosphoglycolate phosphatase activity"/>
    <property type="evidence" value="ECO:0007669"/>
    <property type="project" value="TreeGrafter"/>
</dbReference>
<dbReference type="InterPro" id="IPR041492">
    <property type="entry name" value="HAD_2"/>
</dbReference>
<dbReference type="InterPro" id="IPR050155">
    <property type="entry name" value="HAD-like_hydrolase_sf"/>
</dbReference>
<accession>A0A9D0YQM2</accession>
<sequence length="210" mass="24181">MIIFDLDGTLLHSNDLWVEVDLEFLARHHCQVTKEYEERVTKATFPSAAEYTREYYHLDLTPQEIMCEWEELAAHHYRDLVELKAGARELLEQYRSQGEALALFTACRPKLCQLALERHGLEPYFAHVVYAEELGLEKHDPRCFEALSHTLGVEPEGCTLLDDSPFNCATARKAGMHTIGVYDPCYASRWAEMPHSCHRFVHSLEELVEG</sequence>
<dbReference type="SUPFAM" id="SSF56784">
    <property type="entry name" value="HAD-like"/>
    <property type="match status" value="1"/>
</dbReference>
<proteinExistence type="predicted"/>
<dbReference type="SFLD" id="SFLDS00003">
    <property type="entry name" value="Haloacid_Dehalogenase"/>
    <property type="match status" value="1"/>
</dbReference>
<dbReference type="GO" id="GO:0005829">
    <property type="term" value="C:cytosol"/>
    <property type="evidence" value="ECO:0007669"/>
    <property type="project" value="TreeGrafter"/>
</dbReference>
<protein>
    <submittedName>
        <fullName evidence="1">HAD family phosphatase</fullName>
    </submittedName>
</protein>
<dbReference type="PANTHER" id="PTHR43434">
    <property type="entry name" value="PHOSPHOGLYCOLATE PHOSPHATASE"/>
    <property type="match status" value="1"/>
</dbReference>
<dbReference type="InterPro" id="IPR023198">
    <property type="entry name" value="PGP-like_dom2"/>
</dbReference>
<dbReference type="Gene3D" id="1.10.150.240">
    <property type="entry name" value="Putative phosphatase, domain 2"/>
    <property type="match status" value="1"/>
</dbReference>
<evidence type="ECO:0000313" key="1">
    <source>
        <dbReference type="EMBL" id="HIQ60356.1"/>
    </source>
</evidence>
<comment type="caution">
    <text evidence="1">The sequence shown here is derived from an EMBL/GenBank/DDBJ whole genome shotgun (WGS) entry which is preliminary data.</text>
</comment>
<reference evidence="1" key="1">
    <citation type="submission" date="2020-10" db="EMBL/GenBank/DDBJ databases">
        <authorList>
            <person name="Gilroy R."/>
        </authorList>
    </citation>
    <scope>NUCLEOTIDE SEQUENCE</scope>
    <source>
        <strain evidence="1">ChiGjej2B2-12916</strain>
    </source>
</reference>
<dbReference type="GO" id="GO:0006281">
    <property type="term" value="P:DNA repair"/>
    <property type="evidence" value="ECO:0007669"/>
    <property type="project" value="TreeGrafter"/>
</dbReference>